<dbReference type="Pfam" id="PF18181">
    <property type="entry name" value="SLATT_1"/>
    <property type="match status" value="1"/>
</dbReference>
<evidence type="ECO:0000313" key="5">
    <source>
        <dbReference type="Proteomes" id="UP000292372"/>
    </source>
</evidence>
<dbReference type="EMBL" id="SIRS01000002">
    <property type="protein sequence ID" value="TBN17569.1"/>
    <property type="molecule type" value="Genomic_DNA"/>
</dbReference>
<sequence>MTEPNYPTIFEKADRKSLSAQRNFINLNKGILFLLVVSTFLSSIKTDENWTTLVSSILLVISLVLTILIMLFKPEKTWYDGRAIAESAKSLTWKFITGTKPFGFKLKMRDAEEKLIKNLKQIIGQKKEFFQLIGEEFGEGDQITKSMMDLRKLELKEKIELYSSQRLDVQRKWYYNKSKENRKNKNLSFGAIITFQVLAILSLILDYFGFIDFMSTPLMACLASSFIAWLQLKKFQELTESYGITATELNLIKSKVRHIKDESDFENFVDDAETAISREHTLWLARRDSTELFK</sequence>
<feature type="transmembrane region" description="Helical" evidence="1">
    <location>
        <begin position="24"/>
        <end position="44"/>
    </location>
</feature>
<evidence type="ECO:0000259" key="3">
    <source>
        <dbReference type="Pfam" id="PF18184"/>
    </source>
</evidence>
<dbReference type="RefSeq" id="WP_130935860.1">
    <property type="nucleotide sequence ID" value="NZ_BMEE01000001.1"/>
</dbReference>
<evidence type="ECO:0000313" key="4">
    <source>
        <dbReference type="EMBL" id="TBN17569.1"/>
    </source>
</evidence>
<proteinExistence type="predicted"/>
<name>A0A4Q9FTT9_9FLAO</name>
<keyword evidence="1" id="KW-0472">Membrane</keyword>
<reference evidence="4 5" key="1">
    <citation type="journal article" date="2015" name="Int. J. Syst. Evol. Microbiol.">
        <title>Hyunsoonleella pacifica sp. nov., isolated from seawater of South Pacific Gyre.</title>
        <authorList>
            <person name="Gao X."/>
            <person name="Zhang Z."/>
            <person name="Dai X."/>
            <person name="Zhang X.H."/>
        </authorList>
    </citation>
    <scope>NUCLEOTIDE SEQUENCE [LARGE SCALE GENOMIC DNA]</scope>
    <source>
        <strain evidence="4 5">SW033</strain>
    </source>
</reference>
<dbReference type="AlphaFoldDB" id="A0A4Q9FTT9"/>
<feature type="domain" description="SMODS and SLOG-associating 2TM effector" evidence="3">
    <location>
        <begin position="7"/>
        <end position="158"/>
    </location>
</feature>
<feature type="domain" description="SMODS and SLOG-associating 2TM effector" evidence="2">
    <location>
        <begin position="162"/>
        <end position="283"/>
    </location>
</feature>
<evidence type="ECO:0000256" key="1">
    <source>
        <dbReference type="SAM" id="Phobius"/>
    </source>
</evidence>
<dbReference type="NCBIfam" id="NF033634">
    <property type="entry name" value="SLATT_1"/>
    <property type="match status" value="1"/>
</dbReference>
<dbReference type="InterPro" id="IPR041116">
    <property type="entry name" value="SLATT_3"/>
</dbReference>
<keyword evidence="5" id="KW-1185">Reference proteome</keyword>
<feature type="transmembrane region" description="Helical" evidence="1">
    <location>
        <begin position="187"/>
        <end position="208"/>
    </location>
</feature>
<evidence type="ECO:0000259" key="2">
    <source>
        <dbReference type="Pfam" id="PF18181"/>
    </source>
</evidence>
<feature type="transmembrane region" description="Helical" evidence="1">
    <location>
        <begin position="50"/>
        <end position="72"/>
    </location>
</feature>
<dbReference type="NCBIfam" id="NF033610">
    <property type="entry name" value="SLATT_3"/>
    <property type="match status" value="1"/>
</dbReference>
<protein>
    <submittedName>
        <fullName evidence="4">DUF4231 domain-containing protein</fullName>
    </submittedName>
</protein>
<dbReference type="Proteomes" id="UP000292372">
    <property type="component" value="Unassembled WGS sequence"/>
</dbReference>
<gene>
    <name evidence="4" type="ORF">EYD46_04440</name>
</gene>
<dbReference type="OrthoDB" id="9806639at2"/>
<organism evidence="4 5">
    <name type="scientific">Hyunsoonleella pacifica</name>
    <dbReference type="NCBI Taxonomy" id="1080224"/>
    <lineage>
        <taxon>Bacteria</taxon>
        <taxon>Pseudomonadati</taxon>
        <taxon>Bacteroidota</taxon>
        <taxon>Flavobacteriia</taxon>
        <taxon>Flavobacteriales</taxon>
        <taxon>Flavobacteriaceae</taxon>
    </lineage>
</organism>
<dbReference type="InterPro" id="IPR040884">
    <property type="entry name" value="SLATT_1"/>
</dbReference>
<comment type="caution">
    <text evidence="4">The sequence shown here is derived from an EMBL/GenBank/DDBJ whole genome shotgun (WGS) entry which is preliminary data.</text>
</comment>
<dbReference type="Pfam" id="PF18184">
    <property type="entry name" value="SLATT_3"/>
    <property type="match status" value="1"/>
</dbReference>
<keyword evidence="1" id="KW-1133">Transmembrane helix</keyword>
<accession>A0A4Q9FTT9</accession>
<keyword evidence="1" id="KW-0812">Transmembrane</keyword>